<reference evidence="3" key="1">
    <citation type="journal article" date="2019" name="Int. J. Syst. Evol. Microbiol.">
        <title>The Global Catalogue of Microorganisms (GCM) 10K type strain sequencing project: providing services to taxonomists for standard genome sequencing and annotation.</title>
        <authorList>
            <consortium name="The Broad Institute Genomics Platform"/>
            <consortium name="The Broad Institute Genome Sequencing Center for Infectious Disease"/>
            <person name="Wu L."/>
            <person name="Ma J."/>
        </authorList>
    </citation>
    <scope>NUCLEOTIDE SEQUENCE [LARGE SCALE GENOMIC DNA]</scope>
    <source>
        <strain evidence="3">JCM 17342</strain>
    </source>
</reference>
<protein>
    <submittedName>
        <fullName evidence="2">Uncharacterized protein</fullName>
    </submittedName>
</protein>
<comment type="caution">
    <text evidence="2">The sequence shown here is derived from an EMBL/GenBank/DDBJ whole genome shotgun (WGS) entry which is preliminary data.</text>
</comment>
<keyword evidence="1" id="KW-0812">Transmembrane</keyword>
<gene>
    <name evidence="2" type="ORF">GCM10022247_61710</name>
</gene>
<dbReference type="EMBL" id="BAABAL010000019">
    <property type="protein sequence ID" value="GAA4028390.1"/>
    <property type="molecule type" value="Genomic_DNA"/>
</dbReference>
<evidence type="ECO:0000313" key="3">
    <source>
        <dbReference type="Proteomes" id="UP001501747"/>
    </source>
</evidence>
<accession>A0ABP7TP35</accession>
<feature type="transmembrane region" description="Helical" evidence="1">
    <location>
        <begin position="49"/>
        <end position="69"/>
    </location>
</feature>
<keyword evidence="1" id="KW-1133">Transmembrane helix</keyword>
<feature type="transmembrane region" description="Helical" evidence="1">
    <location>
        <begin position="162"/>
        <end position="188"/>
    </location>
</feature>
<feature type="transmembrane region" description="Helical" evidence="1">
    <location>
        <begin position="208"/>
        <end position="234"/>
    </location>
</feature>
<keyword evidence="3" id="KW-1185">Reference proteome</keyword>
<feature type="transmembrane region" description="Helical" evidence="1">
    <location>
        <begin position="117"/>
        <end position="141"/>
    </location>
</feature>
<keyword evidence="1" id="KW-0472">Membrane</keyword>
<feature type="transmembrane region" description="Helical" evidence="1">
    <location>
        <begin position="81"/>
        <end position="105"/>
    </location>
</feature>
<organism evidence="2 3">
    <name type="scientific">Allokutzneria multivorans</name>
    <dbReference type="NCBI Taxonomy" id="1142134"/>
    <lineage>
        <taxon>Bacteria</taxon>
        <taxon>Bacillati</taxon>
        <taxon>Actinomycetota</taxon>
        <taxon>Actinomycetes</taxon>
        <taxon>Pseudonocardiales</taxon>
        <taxon>Pseudonocardiaceae</taxon>
        <taxon>Allokutzneria</taxon>
    </lineage>
</organism>
<feature type="transmembrane region" description="Helical" evidence="1">
    <location>
        <begin position="246"/>
        <end position="264"/>
    </location>
</feature>
<proteinExistence type="predicted"/>
<feature type="transmembrane region" description="Helical" evidence="1">
    <location>
        <begin position="9"/>
        <end position="29"/>
    </location>
</feature>
<evidence type="ECO:0000313" key="2">
    <source>
        <dbReference type="EMBL" id="GAA4028390.1"/>
    </source>
</evidence>
<name>A0ABP7TP35_9PSEU</name>
<dbReference type="Proteomes" id="UP001501747">
    <property type="component" value="Unassembled WGS sequence"/>
</dbReference>
<sequence>MLERMKTRFVIGYAAVLCAVPYLTLKLLWLTGSGIGFSDPSVLREPSMLALNAVTAAMDAVAIVVALVLTHSWGMRLPAWAVVFPMWVATGLLVPIAVMAPLSALGGAGSSGPVQPWVYGVVYSGFSLQGVLLAVAFVFYARARWAPLFVAGQHPPTPTRDLQIVLANLGSVLAVAVAVVDLNVFALAGAIGVQVLARGRTGWGPLSVAWLGSGAMFGLGLWSMVVLLGGTPLSAGMSVLEGFTELAKVLGGTVLGLVLLFLMVERTRSESATTS</sequence>
<evidence type="ECO:0000256" key="1">
    <source>
        <dbReference type="SAM" id="Phobius"/>
    </source>
</evidence>